<evidence type="ECO:0000313" key="3">
    <source>
        <dbReference type="EMBL" id="MCO5723325.1"/>
    </source>
</evidence>
<dbReference type="SUPFAM" id="SSF53756">
    <property type="entry name" value="UDP-Glycosyltransferase/glycogen phosphorylase"/>
    <property type="match status" value="1"/>
</dbReference>
<evidence type="ECO:0000313" key="4">
    <source>
        <dbReference type="Proteomes" id="UP001206312"/>
    </source>
</evidence>
<evidence type="ECO:0000259" key="2">
    <source>
        <dbReference type="Pfam" id="PF13579"/>
    </source>
</evidence>
<dbReference type="PANTHER" id="PTHR12526:SF638">
    <property type="entry name" value="SPORE COAT PROTEIN SA"/>
    <property type="match status" value="1"/>
</dbReference>
<dbReference type="Gene3D" id="3.40.50.2000">
    <property type="entry name" value="Glycogen Phosphorylase B"/>
    <property type="match status" value="2"/>
</dbReference>
<feature type="domain" description="Glycosyl transferase family 1" evidence="1">
    <location>
        <begin position="205"/>
        <end position="374"/>
    </location>
</feature>
<accession>A0ABT1ATP2</accession>
<sequence length="402" mass="45729">MKILYIHQYFTTPKQSGGTRSYWISQELISRGYEVTMLSADRKGETGKSKAMMSVDGIDVIYLRVPYSQKMGVLQRLWSFLRFMVRSTWIALREKDVDLIIATSTPLTIGFPAWVAKKIKGTPFLFEVRDLWPEVPIQMGALNNKWARKVAIWFEKTLYKNAVHIVALSPGMYDGVLRHNIPTEKVSMIPNMSKIDIFFRRPKDKELIKRLNLKEDSFKVVYFGAMGLANGMDYIIDALLHLKDREDMEFLFMGGGATEGVLKDKCRDLGIENAFFLGGFPLKELSEIVNLCDVSLVTFANIPILATNSPNKLFDSLSAGKPVIVNSPGWTKEMVEKHDCGFFVNPEDPMDLARKIVYLKENPDISERMGRNSRTLAETTYDKSILCKEFADQVDGIFSNLK</sequence>
<dbReference type="Pfam" id="PF13579">
    <property type="entry name" value="Glyco_trans_4_4"/>
    <property type="match status" value="1"/>
</dbReference>
<dbReference type="CDD" id="cd03794">
    <property type="entry name" value="GT4_WbuB-like"/>
    <property type="match status" value="1"/>
</dbReference>
<organism evidence="3 4">
    <name type="scientific">Robiginitalea marina</name>
    <dbReference type="NCBI Taxonomy" id="2954105"/>
    <lineage>
        <taxon>Bacteria</taxon>
        <taxon>Pseudomonadati</taxon>
        <taxon>Bacteroidota</taxon>
        <taxon>Flavobacteriia</taxon>
        <taxon>Flavobacteriales</taxon>
        <taxon>Flavobacteriaceae</taxon>
        <taxon>Robiginitalea</taxon>
    </lineage>
</organism>
<evidence type="ECO:0000259" key="1">
    <source>
        <dbReference type="Pfam" id="PF00534"/>
    </source>
</evidence>
<dbReference type="Pfam" id="PF00534">
    <property type="entry name" value="Glycos_transf_1"/>
    <property type="match status" value="1"/>
</dbReference>
<dbReference type="InterPro" id="IPR001296">
    <property type="entry name" value="Glyco_trans_1"/>
</dbReference>
<proteinExistence type="predicted"/>
<dbReference type="InterPro" id="IPR028098">
    <property type="entry name" value="Glyco_trans_4-like_N"/>
</dbReference>
<protein>
    <submittedName>
        <fullName evidence="3">Glycosyltransferase family 4 protein</fullName>
    </submittedName>
</protein>
<dbReference type="Proteomes" id="UP001206312">
    <property type="component" value="Unassembled WGS sequence"/>
</dbReference>
<dbReference type="PANTHER" id="PTHR12526">
    <property type="entry name" value="GLYCOSYLTRANSFERASE"/>
    <property type="match status" value="1"/>
</dbReference>
<name>A0ABT1ATP2_9FLAO</name>
<dbReference type="RefSeq" id="WP_252739704.1">
    <property type="nucleotide sequence ID" value="NZ_JAMXIB010000001.1"/>
</dbReference>
<feature type="domain" description="Glycosyltransferase subfamily 4-like N-terminal" evidence="2">
    <location>
        <begin position="18"/>
        <end position="191"/>
    </location>
</feature>
<comment type="caution">
    <text evidence="3">The sequence shown here is derived from an EMBL/GenBank/DDBJ whole genome shotgun (WGS) entry which is preliminary data.</text>
</comment>
<keyword evidence="4" id="KW-1185">Reference proteome</keyword>
<gene>
    <name evidence="3" type="ORF">NG653_00555</name>
</gene>
<reference evidence="3 4" key="1">
    <citation type="submission" date="2022-06" db="EMBL/GenBank/DDBJ databases">
        <authorList>
            <person name="Xuan X."/>
        </authorList>
    </citation>
    <scope>NUCLEOTIDE SEQUENCE [LARGE SCALE GENOMIC DNA]</scope>
    <source>
        <strain evidence="3 4">2V75</strain>
    </source>
</reference>
<dbReference type="EMBL" id="JAMXIB010000001">
    <property type="protein sequence ID" value="MCO5723325.1"/>
    <property type="molecule type" value="Genomic_DNA"/>
</dbReference>